<organism evidence="2 3">
    <name type="scientific">Cobetia crustatorum</name>
    <dbReference type="NCBI Taxonomy" id="553385"/>
    <lineage>
        <taxon>Bacteria</taxon>
        <taxon>Pseudomonadati</taxon>
        <taxon>Pseudomonadota</taxon>
        <taxon>Gammaproteobacteria</taxon>
        <taxon>Oceanospirillales</taxon>
        <taxon>Halomonadaceae</taxon>
        <taxon>Cobetia</taxon>
    </lineage>
</organism>
<sequence length="170" mass="18151">MCRRCVARFSGVGKMMQEEGQVMGHGREGVWVETQRRSTCGACNARSSCGSGLLSQFSTRKPHRVLIHVPDGETWPAVGERVVIGIDESAFLRSAGLLYGLPLISGMLGGIVAEQLAGTGALAVPLGFALSLTAGLLVVRWHAARPDQQALYRPMLLRRLGVDALAIKAV</sequence>
<feature type="transmembrane region" description="Helical" evidence="1">
    <location>
        <begin position="119"/>
        <end position="139"/>
    </location>
</feature>
<protein>
    <submittedName>
        <fullName evidence="2">SoxR reducing system RseC family protein</fullName>
    </submittedName>
</protein>
<dbReference type="OrthoDB" id="9795854at2"/>
<dbReference type="PANTHER" id="PTHR35867:SF1">
    <property type="entry name" value="PROTEIN RSEC"/>
    <property type="match status" value="1"/>
</dbReference>
<evidence type="ECO:0000313" key="3">
    <source>
        <dbReference type="Proteomes" id="UP000319941"/>
    </source>
</evidence>
<proteinExistence type="predicted"/>
<dbReference type="AlphaFoldDB" id="A0A558HX87"/>
<accession>A0A558HX87</accession>
<feature type="transmembrane region" description="Helical" evidence="1">
    <location>
        <begin position="90"/>
        <end position="113"/>
    </location>
</feature>
<dbReference type="InterPro" id="IPR026268">
    <property type="entry name" value="RseC"/>
</dbReference>
<comment type="caution">
    <text evidence="2">The sequence shown here is derived from an EMBL/GenBank/DDBJ whole genome shotgun (WGS) entry which is preliminary data.</text>
</comment>
<dbReference type="Pfam" id="PF04246">
    <property type="entry name" value="RseC_MucC"/>
    <property type="match status" value="1"/>
</dbReference>
<evidence type="ECO:0000256" key="1">
    <source>
        <dbReference type="SAM" id="Phobius"/>
    </source>
</evidence>
<dbReference type="Proteomes" id="UP000319941">
    <property type="component" value="Unassembled WGS sequence"/>
</dbReference>
<keyword evidence="3" id="KW-1185">Reference proteome</keyword>
<dbReference type="PANTHER" id="PTHR35867">
    <property type="entry name" value="PROTEIN RSEC"/>
    <property type="match status" value="1"/>
</dbReference>
<gene>
    <name evidence="2" type="ORF">FQP86_01235</name>
</gene>
<dbReference type="STRING" id="553385.GCA_000591415_02641"/>
<dbReference type="InterPro" id="IPR007359">
    <property type="entry name" value="SigmaE_reg_RseC_MucC"/>
</dbReference>
<keyword evidence="1" id="KW-1133">Transmembrane helix</keyword>
<reference evidence="2 3" key="1">
    <citation type="submission" date="2019-07" db="EMBL/GenBank/DDBJ databases">
        <title>Diversity of Bacteria from Kongsfjorden, Arctic.</title>
        <authorList>
            <person name="Yu Y."/>
        </authorList>
    </citation>
    <scope>NUCLEOTIDE SEQUENCE [LARGE SCALE GENOMIC DNA]</scope>
    <source>
        <strain evidence="2 3">SM1923</strain>
    </source>
</reference>
<name>A0A558HX87_9GAMM</name>
<keyword evidence="1" id="KW-0472">Membrane</keyword>
<keyword evidence="1" id="KW-0812">Transmembrane</keyword>
<dbReference type="PIRSF" id="PIRSF004923">
    <property type="entry name" value="RseC"/>
    <property type="match status" value="1"/>
</dbReference>
<dbReference type="EMBL" id="VNFH01000001">
    <property type="protein sequence ID" value="TVU73727.1"/>
    <property type="molecule type" value="Genomic_DNA"/>
</dbReference>
<evidence type="ECO:0000313" key="2">
    <source>
        <dbReference type="EMBL" id="TVU73727.1"/>
    </source>
</evidence>